<reference evidence="2" key="1">
    <citation type="journal article" date="2022" name="Mol. Ecol. Resour.">
        <title>The genomes of chicory, endive, great burdock and yacon provide insights into Asteraceae palaeo-polyploidization history and plant inulin production.</title>
        <authorList>
            <person name="Fan W."/>
            <person name="Wang S."/>
            <person name="Wang H."/>
            <person name="Wang A."/>
            <person name="Jiang F."/>
            <person name="Liu H."/>
            <person name="Zhao H."/>
            <person name="Xu D."/>
            <person name="Zhang Y."/>
        </authorList>
    </citation>
    <scope>NUCLEOTIDE SEQUENCE [LARGE SCALE GENOMIC DNA]</scope>
    <source>
        <strain evidence="2">cv. Yunnan</strain>
    </source>
</reference>
<gene>
    <name evidence="1" type="ORF">L1987_72364</name>
</gene>
<dbReference type="EMBL" id="CM042041">
    <property type="protein sequence ID" value="KAI3713778.1"/>
    <property type="molecule type" value="Genomic_DNA"/>
</dbReference>
<name>A0ACB9AWP9_9ASTR</name>
<keyword evidence="2" id="KW-1185">Reference proteome</keyword>
<sequence length="803" mass="88939">MVYESHNALNTDTISLRPSTNLATMATGSQDVPAARSGGKILKYKRIAARKTPYDRPTPPEPHHPLPEPESPSWLTGLVSPAKFVAGGASKILSSIWNSKSWSAPSSTSSDSDLESEDDSGDDENPSDGVIELSKKASHKRETLHLIEQLLVLEQFSREECDKLIGLINSRGVDYSIREGADAGPSMIHSSANNETSDIRSQAIMEAKKWVADNKARSGLRSDLDNGMFALKSVMTPQATEGEAGSPIDVAKSYMKARPPWASPINHDNSLTSPSPLAADLLKERTLFSSGGGISFSSAKRDYRSAGSWNIEDEIRRVRTKATEDMLNSHRSVKLSFSALERDIPKHSSANETSINEVVNLAAEGSNPILSDMRTAQNDLATDALPSHPTMPVLEQYQGLHSDKKQNGLEKEGDTTQPDERNLGHENDSAANDTNQADNNCFFMTESPDIPLVSNSQDSLNTNDQSLTTKKKDGITTGNQAVTRATKRTPRVKGRGEKRAFSPLLPRKLDIGQQIRTLNPPSFLERKNALKSTESRKLHIYDKHTVSSSLYALNTIRQPSVDITKHVPQSKVMYIKSKFNDKKVTNSYMNTTGSTKTKDVRKPHGKKQTRQPTSGNPRLFDALSSSNNDRNIVTQEEDDKTVPFVNSGVLTLENCDTQYGSTIDEPRLSIEHTDDEHDNAINQQDQPDTTCEVDQEVEDEQCVQEVEVGSNDVEQEEIEQEMKDGCEEVPKEEDRTSEMVVKNHEVVAHRKKDTAACNYVIEVTISEERWNRVKALTHLKRGHLCFSWTLILTASFSVLGFLR</sequence>
<comment type="caution">
    <text evidence="1">The sequence shown here is derived from an EMBL/GenBank/DDBJ whole genome shotgun (WGS) entry which is preliminary data.</text>
</comment>
<proteinExistence type="predicted"/>
<protein>
    <submittedName>
        <fullName evidence="1">Uncharacterized protein</fullName>
    </submittedName>
</protein>
<reference evidence="1 2" key="2">
    <citation type="journal article" date="2022" name="Mol. Ecol. Resour.">
        <title>The genomes of chicory, endive, great burdock and yacon provide insights into Asteraceae paleo-polyploidization history and plant inulin production.</title>
        <authorList>
            <person name="Fan W."/>
            <person name="Wang S."/>
            <person name="Wang H."/>
            <person name="Wang A."/>
            <person name="Jiang F."/>
            <person name="Liu H."/>
            <person name="Zhao H."/>
            <person name="Xu D."/>
            <person name="Zhang Y."/>
        </authorList>
    </citation>
    <scope>NUCLEOTIDE SEQUENCE [LARGE SCALE GENOMIC DNA]</scope>
    <source>
        <strain evidence="2">cv. Yunnan</strain>
        <tissue evidence="1">Leaves</tissue>
    </source>
</reference>
<accession>A0ACB9AWP9</accession>
<organism evidence="1 2">
    <name type="scientific">Smallanthus sonchifolius</name>
    <dbReference type="NCBI Taxonomy" id="185202"/>
    <lineage>
        <taxon>Eukaryota</taxon>
        <taxon>Viridiplantae</taxon>
        <taxon>Streptophyta</taxon>
        <taxon>Embryophyta</taxon>
        <taxon>Tracheophyta</taxon>
        <taxon>Spermatophyta</taxon>
        <taxon>Magnoliopsida</taxon>
        <taxon>eudicotyledons</taxon>
        <taxon>Gunneridae</taxon>
        <taxon>Pentapetalae</taxon>
        <taxon>asterids</taxon>
        <taxon>campanulids</taxon>
        <taxon>Asterales</taxon>
        <taxon>Asteraceae</taxon>
        <taxon>Asteroideae</taxon>
        <taxon>Heliantheae alliance</taxon>
        <taxon>Millerieae</taxon>
        <taxon>Smallanthus</taxon>
    </lineage>
</organism>
<dbReference type="Proteomes" id="UP001056120">
    <property type="component" value="Linkage Group LG24"/>
</dbReference>
<evidence type="ECO:0000313" key="1">
    <source>
        <dbReference type="EMBL" id="KAI3713778.1"/>
    </source>
</evidence>
<evidence type="ECO:0000313" key="2">
    <source>
        <dbReference type="Proteomes" id="UP001056120"/>
    </source>
</evidence>